<protein>
    <submittedName>
        <fullName evidence="1">Lipo-like protein</fullName>
    </submittedName>
</protein>
<dbReference type="InterPro" id="IPR024453">
    <property type="entry name" value="Peptidase_C92"/>
</dbReference>
<dbReference type="SUPFAM" id="SSF54001">
    <property type="entry name" value="Cysteine proteinases"/>
    <property type="match status" value="1"/>
</dbReference>
<dbReference type="RefSeq" id="WP_177137090.1">
    <property type="nucleotide sequence ID" value="NZ_VYGV01000016.1"/>
</dbReference>
<dbReference type="Pfam" id="PF05708">
    <property type="entry name" value="Peptidase_C92"/>
    <property type="match status" value="1"/>
</dbReference>
<accession>A0A7Y8KY04</accession>
<proteinExistence type="predicted"/>
<dbReference type="EMBL" id="VYGV01000016">
    <property type="protein sequence ID" value="NWF47205.1"/>
    <property type="molecule type" value="Genomic_DNA"/>
</dbReference>
<dbReference type="Proteomes" id="UP000545507">
    <property type="component" value="Unassembled WGS sequence"/>
</dbReference>
<gene>
    <name evidence="1" type="ORF">F3K02_18390</name>
</gene>
<name>A0A7Y8KY04_9BURK</name>
<comment type="caution">
    <text evidence="1">The sequence shown here is derived from an EMBL/GenBank/DDBJ whole genome shotgun (WGS) entry which is preliminary data.</text>
</comment>
<evidence type="ECO:0000313" key="1">
    <source>
        <dbReference type="EMBL" id="NWF47205.1"/>
    </source>
</evidence>
<reference evidence="1 2" key="1">
    <citation type="submission" date="2019-09" db="EMBL/GenBank/DDBJ databases">
        <title>Hydrogenophaga aromatica sp. nov., isolated from a para-xylene-degrading enrichment culture.</title>
        <authorList>
            <person name="Tancsics A."/>
            <person name="Banerjee S."/>
        </authorList>
    </citation>
    <scope>NUCLEOTIDE SEQUENCE [LARGE SCALE GENOMIC DNA]</scope>
    <source>
        <strain evidence="1 2">D2P1</strain>
    </source>
</reference>
<dbReference type="InterPro" id="IPR038765">
    <property type="entry name" value="Papain-like_cys_pep_sf"/>
</dbReference>
<evidence type="ECO:0000313" key="2">
    <source>
        <dbReference type="Proteomes" id="UP000545507"/>
    </source>
</evidence>
<dbReference type="AlphaFoldDB" id="A0A7Y8KY04"/>
<organism evidence="1 2">
    <name type="scientific">Hydrogenophaga aromaticivorans</name>
    <dbReference type="NCBI Taxonomy" id="2610898"/>
    <lineage>
        <taxon>Bacteria</taxon>
        <taxon>Pseudomonadati</taxon>
        <taxon>Pseudomonadota</taxon>
        <taxon>Betaproteobacteria</taxon>
        <taxon>Burkholderiales</taxon>
        <taxon>Comamonadaceae</taxon>
        <taxon>Hydrogenophaga</taxon>
    </lineage>
</organism>
<keyword evidence="2" id="KW-1185">Reference proteome</keyword>
<dbReference type="Gene3D" id="3.90.1720.10">
    <property type="entry name" value="endopeptidase domain like (from Nostoc punctiforme)"/>
    <property type="match status" value="1"/>
</dbReference>
<sequence>MGTVSGWFGSQLARYLSTEVHQHGSAPPTRAARLLATLQPGDVLLVEGHSRFSTAIKYLTQSTWSHAALYVGAEALRRTGAPPGHCFVEADVSDGVRSVEAELFEGYHTRICRPVGLADEDIHRVVGYAVARLGHQYDLRNVWDLARYLFPTPPVPLRWRRRMLSLGSGDPTRAICSTLIAQAFQSIHYPILPLITTTSRDSPDCPACVDEILQLRHHSLFAPRDFDVSPYFAVVKPTLAQGFDFHSLQWTDNKSEPERAAFGVA</sequence>